<keyword evidence="12 19" id="KW-0675">Receptor</keyword>
<evidence type="ECO:0000256" key="6">
    <source>
        <dbReference type="ARBA" id="ARBA00022692"/>
    </source>
</evidence>
<keyword evidence="20" id="KW-1185">Reference proteome</keyword>
<evidence type="ECO:0000256" key="11">
    <source>
        <dbReference type="ARBA" id="ARBA00023136"/>
    </source>
</evidence>
<evidence type="ECO:0000256" key="14">
    <source>
        <dbReference type="PROSITE-ProRule" id="PRU01360"/>
    </source>
</evidence>
<dbReference type="InterPro" id="IPR039426">
    <property type="entry name" value="TonB-dep_rcpt-like"/>
</dbReference>
<keyword evidence="8" id="KW-0408">Iron</keyword>
<dbReference type="Proteomes" id="UP001055117">
    <property type="component" value="Unassembled WGS sequence"/>
</dbReference>
<evidence type="ECO:0000256" key="15">
    <source>
        <dbReference type="RuleBase" id="RU003357"/>
    </source>
</evidence>
<evidence type="ECO:0000256" key="8">
    <source>
        <dbReference type="ARBA" id="ARBA00023004"/>
    </source>
</evidence>
<organism evidence="19 20">
    <name type="scientific">Methylobacterium cerastii</name>
    <dbReference type="NCBI Taxonomy" id="932741"/>
    <lineage>
        <taxon>Bacteria</taxon>
        <taxon>Pseudomonadati</taxon>
        <taxon>Pseudomonadota</taxon>
        <taxon>Alphaproteobacteria</taxon>
        <taxon>Hyphomicrobiales</taxon>
        <taxon>Methylobacteriaceae</taxon>
        <taxon>Methylobacterium</taxon>
    </lineage>
</organism>
<protein>
    <submittedName>
        <fullName evidence="19">Ferrichrome outer membrane transporter/phage receptor</fullName>
    </submittedName>
</protein>
<dbReference type="InterPro" id="IPR037066">
    <property type="entry name" value="Plug_dom_sf"/>
</dbReference>
<keyword evidence="6 14" id="KW-0812">Transmembrane</keyword>
<dbReference type="Pfam" id="PF00593">
    <property type="entry name" value="TonB_dep_Rec_b-barrel"/>
    <property type="match status" value="1"/>
</dbReference>
<evidence type="ECO:0000256" key="16">
    <source>
        <dbReference type="SAM" id="SignalP"/>
    </source>
</evidence>
<dbReference type="InterPro" id="IPR000531">
    <property type="entry name" value="Beta-barrel_TonB"/>
</dbReference>
<evidence type="ECO:0000256" key="9">
    <source>
        <dbReference type="ARBA" id="ARBA00023065"/>
    </source>
</evidence>
<dbReference type="Pfam" id="PF07715">
    <property type="entry name" value="Plug"/>
    <property type="match status" value="1"/>
</dbReference>
<comment type="similarity">
    <text evidence="2 14 15">Belongs to the TonB-dependent receptor family.</text>
</comment>
<evidence type="ECO:0000256" key="7">
    <source>
        <dbReference type="ARBA" id="ARBA00022729"/>
    </source>
</evidence>
<comment type="subcellular location">
    <subcellularLocation>
        <location evidence="1 14">Cell outer membrane</location>
        <topology evidence="1 14">Multi-pass membrane protein</topology>
    </subcellularLocation>
</comment>
<keyword evidence="13 14" id="KW-0998">Cell outer membrane</keyword>
<accession>A0ABQ4QBN3</accession>
<gene>
    <name evidence="19" type="primary">fhuA_3</name>
    <name evidence="19" type="ORF">AFCDBAGC_0421</name>
</gene>
<evidence type="ECO:0000256" key="12">
    <source>
        <dbReference type="ARBA" id="ARBA00023170"/>
    </source>
</evidence>
<keyword evidence="3 14" id="KW-0813">Transport</keyword>
<evidence type="ECO:0000313" key="19">
    <source>
        <dbReference type="EMBL" id="GJD42583.1"/>
    </source>
</evidence>
<dbReference type="Gene3D" id="2.170.130.10">
    <property type="entry name" value="TonB-dependent receptor, plug domain"/>
    <property type="match status" value="1"/>
</dbReference>
<dbReference type="InterPro" id="IPR012910">
    <property type="entry name" value="Plug_dom"/>
</dbReference>
<sequence length="785" mass="83907">MIHYCPCAAGPASVRPFRTVLGLALLSTTCAILSPSAASAQTAPTTDIELGELSVTGEGAGRSLGGTLYGSGGASGAVPGYVASRSTVATKTDTPIIETAQSISVIGRKQIEDQNALTVNQALRYTPGVTTEQRGGAGSTRLEQFLIRGFNAPIFLDGMALIAGRDANATIDPYRLERVDVIKGPASVLYGQSGPGGIVNLVSKIPQFVRHGEVFVQGGGFNEVRGGVDVGGPIQSEVPWLADQFAYRIVGSGWNGDGPVDTTRVERAFVNPSVTWRASTDTQLTIIGNYQRDPFSGFYGGFPAVGTVFPRDFGNGVIGRLPVNFYDGDKSVERSDRTQASIEYLFDHRFNENLRFHSAGRYLRTQGDYRSVYSAFNPRNGPFASGPLLPRAVIGNVVAAEAYTLDSNVVANFDTGPIAHTALLGVDHRTFSTRTSGTPFPNAPDLNVLAPNYAMNIPFPAFTTTSRIDAQQTGVYFQDQMKVDGLILTLGGRYDVARQSGPTRSFTATGSTLTLQDAPSDAFTGRASLLYLFPSGVAPYVSYSQAFEPIVAGRVFDTAFGTVGRIPDPQLSDQYEAGIKYQPPGTDILLTASVFDIRQSNRTTADTTLGRPTGFVLQTGEVGVQGVEFEARANLTEGITLIGGFSLLDIRNVRDDGRTANDLTGQTVPLQGRRPVLVPDTTASLLATYRFLDGPLLGLEFGGGVRYLGTSWGDAANTFKVPESVLVDATASYDLRNLDPTLAGFSVQVNATNLLDETYVSGCNGYTSCYYGLPRTVYATLRYRW</sequence>
<keyword evidence="4 14" id="KW-1134">Transmembrane beta strand</keyword>
<dbReference type="RefSeq" id="WP_147762681.1">
    <property type="nucleotide sequence ID" value="NZ_BPQG01000006.1"/>
</dbReference>
<evidence type="ECO:0000259" key="17">
    <source>
        <dbReference type="Pfam" id="PF00593"/>
    </source>
</evidence>
<dbReference type="CDD" id="cd01347">
    <property type="entry name" value="ligand_gated_channel"/>
    <property type="match status" value="1"/>
</dbReference>
<keyword evidence="7 16" id="KW-0732">Signal</keyword>
<dbReference type="PANTHER" id="PTHR32552:SF68">
    <property type="entry name" value="FERRICHROME OUTER MEMBRANE TRANSPORTER_PHAGE RECEPTOR"/>
    <property type="match status" value="1"/>
</dbReference>
<keyword evidence="5" id="KW-0410">Iron transport</keyword>
<evidence type="ECO:0000256" key="3">
    <source>
        <dbReference type="ARBA" id="ARBA00022448"/>
    </source>
</evidence>
<keyword evidence="9" id="KW-0406">Ion transport</keyword>
<evidence type="ECO:0000313" key="20">
    <source>
        <dbReference type="Proteomes" id="UP001055117"/>
    </source>
</evidence>
<evidence type="ECO:0000256" key="5">
    <source>
        <dbReference type="ARBA" id="ARBA00022496"/>
    </source>
</evidence>
<evidence type="ECO:0000256" key="2">
    <source>
        <dbReference type="ARBA" id="ARBA00009810"/>
    </source>
</evidence>
<feature type="chain" id="PRO_5046024008" evidence="16">
    <location>
        <begin position="41"/>
        <end position="785"/>
    </location>
</feature>
<dbReference type="PROSITE" id="PS52016">
    <property type="entry name" value="TONB_DEPENDENT_REC_3"/>
    <property type="match status" value="1"/>
</dbReference>
<reference evidence="19 20" key="1">
    <citation type="journal article" date="2021" name="Front. Microbiol.">
        <title>Comprehensive Comparative Genomics and Phenotyping of Methylobacterium Species.</title>
        <authorList>
            <person name="Alessa O."/>
            <person name="Ogura Y."/>
            <person name="Fujitani Y."/>
            <person name="Takami H."/>
            <person name="Hayashi T."/>
            <person name="Sahin N."/>
            <person name="Tani A."/>
        </authorList>
    </citation>
    <scope>NUCLEOTIDE SEQUENCE [LARGE SCALE GENOMIC DNA]</scope>
    <source>
        <strain evidence="19 20">DSM 23679</strain>
    </source>
</reference>
<comment type="caution">
    <text evidence="19">The sequence shown here is derived from an EMBL/GenBank/DDBJ whole genome shotgun (WGS) entry which is preliminary data.</text>
</comment>
<dbReference type="NCBIfam" id="TIGR01783">
    <property type="entry name" value="TonB-siderophor"/>
    <property type="match status" value="1"/>
</dbReference>
<evidence type="ECO:0000256" key="1">
    <source>
        <dbReference type="ARBA" id="ARBA00004571"/>
    </source>
</evidence>
<evidence type="ECO:0000256" key="4">
    <source>
        <dbReference type="ARBA" id="ARBA00022452"/>
    </source>
</evidence>
<feature type="domain" description="TonB-dependent receptor plug" evidence="18">
    <location>
        <begin position="96"/>
        <end position="198"/>
    </location>
</feature>
<feature type="domain" description="TonB-dependent receptor-like beta-barrel" evidence="17">
    <location>
        <begin position="276"/>
        <end position="754"/>
    </location>
</feature>
<dbReference type="SUPFAM" id="SSF56935">
    <property type="entry name" value="Porins"/>
    <property type="match status" value="1"/>
</dbReference>
<dbReference type="PANTHER" id="PTHR32552">
    <property type="entry name" value="FERRICHROME IRON RECEPTOR-RELATED"/>
    <property type="match status" value="1"/>
</dbReference>
<keyword evidence="10 15" id="KW-0798">TonB box</keyword>
<name>A0ABQ4QBN3_9HYPH</name>
<evidence type="ECO:0000256" key="13">
    <source>
        <dbReference type="ARBA" id="ARBA00023237"/>
    </source>
</evidence>
<dbReference type="EMBL" id="BPQG01000006">
    <property type="protein sequence ID" value="GJD42583.1"/>
    <property type="molecule type" value="Genomic_DNA"/>
</dbReference>
<keyword evidence="11 14" id="KW-0472">Membrane</keyword>
<proteinExistence type="inferred from homology"/>
<dbReference type="InterPro" id="IPR010105">
    <property type="entry name" value="TonB_sidphr_rcpt"/>
</dbReference>
<evidence type="ECO:0000256" key="10">
    <source>
        <dbReference type="ARBA" id="ARBA00023077"/>
    </source>
</evidence>
<dbReference type="InterPro" id="IPR036942">
    <property type="entry name" value="Beta-barrel_TonB_sf"/>
</dbReference>
<dbReference type="Gene3D" id="2.40.170.20">
    <property type="entry name" value="TonB-dependent receptor, beta-barrel domain"/>
    <property type="match status" value="1"/>
</dbReference>
<feature type="signal peptide" evidence="16">
    <location>
        <begin position="1"/>
        <end position="40"/>
    </location>
</feature>
<evidence type="ECO:0000259" key="18">
    <source>
        <dbReference type="Pfam" id="PF07715"/>
    </source>
</evidence>